<name>A0ACB9BTD3_9ASTR</name>
<proteinExistence type="predicted"/>
<dbReference type="EMBL" id="CM042039">
    <property type="protein sequence ID" value="KAI3725264.1"/>
    <property type="molecule type" value="Genomic_DNA"/>
</dbReference>
<comment type="caution">
    <text evidence="1">The sequence shown here is derived from an EMBL/GenBank/DDBJ whole genome shotgun (WGS) entry which is preliminary data.</text>
</comment>
<reference evidence="2" key="1">
    <citation type="journal article" date="2022" name="Mol. Ecol. Resour.">
        <title>The genomes of chicory, endive, great burdock and yacon provide insights into Asteraceae palaeo-polyploidization history and plant inulin production.</title>
        <authorList>
            <person name="Fan W."/>
            <person name="Wang S."/>
            <person name="Wang H."/>
            <person name="Wang A."/>
            <person name="Jiang F."/>
            <person name="Liu H."/>
            <person name="Zhao H."/>
            <person name="Xu D."/>
            <person name="Zhang Y."/>
        </authorList>
    </citation>
    <scope>NUCLEOTIDE SEQUENCE [LARGE SCALE GENOMIC DNA]</scope>
    <source>
        <strain evidence="2">cv. Yunnan</strain>
    </source>
</reference>
<gene>
    <name evidence="1" type="ORF">L1987_65045</name>
</gene>
<protein>
    <submittedName>
        <fullName evidence="1">Uncharacterized protein</fullName>
    </submittedName>
</protein>
<sequence>MGYVGTIDYSSYKKMWVLDQWCYFAHVMIMCLSTRKAGKDAMGHVLAAPMVGLSLNKGYNFSKYICKSMTDQINAVERWCSADYEPDLSEHSNEQVEEEEVGDEGSESAESSDGGDEEGGDGD</sequence>
<evidence type="ECO:0000313" key="2">
    <source>
        <dbReference type="Proteomes" id="UP001056120"/>
    </source>
</evidence>
<dbReference type="Proteomes" id="UP001056120">
    <property type="component" value="Linkage Group LG22"/>
</dbReference>
<accession>A0ACB9BTD3</accession>
<organism evidence="1 2">
    <name type="scientific">Smallanthus sonchifolius</name>
    <dbReference type="NCBI Taxonomy" id="185202"/>
    <lineage>
        <taxon>Eukaryota</taxon>
        <taxon>Viridiplantae</taxon>
        <taxon>Streptophyta</taxon>
        <taxon>Embryophyta</taxon>
        <taxon>Tracheophyta</taxon>
        <taxon>Spermatophyta</taxon>
        <taxon>Magnoliopsida</taxon>
        <taxon>eudicotyledons</taxon>
        <taxon>Gunneridae</taxon>
        <taxon>Pentapetalae</taxon>
        <taxon>asterids</taxon>
        <taxon>campanulids</taxon>
        <taxon>Asterales</taxon>
        <taxon>Asteraceae</taxon>
        <taxon>Asteroideae</taxon>
        <taxon>Heliantheae alliance</taxon>
        <taxon>Millerieae</taxon>
        <taxon>Smallanthus</taxon>
    </lineage>
</organism>
<reference evidence="1 2" key="2">
    <citation type="journal article" date="2022" name="Mol. Ecol. Resour.">
        <title>The genomes of chicory, endive, great burdock and yacon provide insights into Asteraceae paleo-polyploidization history and plant inulin production.</title>
        <authorList>
            <person name="Fan W."/>
            <person name="Wang S."/>
            <person name="Wang H."/>
            <person name="Wang A."/>
            <person name="Jiang F."/>
            <person name="Liu H."/>
            <person name="Zhao H."/>
            <person name="Xu D."/>
            <person name="Zhang Y."/>
        </authorList>
    </citation>
    <scope>NUCLEOTIDE SEQUENCE [LARGE SCALE GENOMIC DNA]</scope>
    <source>
        <strain evidence="2">cv. Yunnan</strain>
        <tissue evidence="1">Leaves</tissue>
    </source>
</reference>
<evidence type="ECO:0000313" key="1">
    <source>
        <dbReference type="EMBL" id="KAI3725264.1"/>
    </source>
</evidence>
<keyword evidence="2" id="KW-1185">Reference proteome</keyword>